<dbReference type="OrthoDB" id="627374at2"/>
<evidence type="ECO:0000313" key="1">
    <source>
        <dbReference type="EMBL" id="SFR38783.1"/>
    </source>
</evidence>
<dbReference type="EMBL" id="FOYQ01000001">
    <property type="protein sequence ID" value="SFR38783.1"/>
    <property type="molecule type" value="Genomic_DNA"/>
</dbReference>
<dbReference type="RefSeq" id="WP_092981823.1">
    <property type="nucleotide sequence ID" value="NZ_FOYQ01000001.1"/>
</dbReference>
<sequence length="791" mass="91274">MQQESPAKYLVSFDKYLRYYDELLKTGNDWQKEHARLILEAQAAIPELREGFDDVTKLETYRDVLEIVLQDAFSGVLGKNEIKALSLPYHNILFMPSPRLQGILKAAGDDFTPNLRNSNEEDFDYIMACTVILNFYYGYSLDYSRPYFFEIPDANGVINYYRVMYNADFVDIIPTENTPEITQSDVDELLEHPEDVEIWKSKFPPGCFVMKGFVLANMFNVTAEHSISSIKSELIASDKRGNENFMSDLQDTFRSFFKQTDLRVGFATYNAKEESFERVYGSGFKSFILGNKEMAECSEALCSGSYKKLLSDKSYFVIPDVARIHEEAQGEPFWDNLMEQGIGSCIFAPIANEDNLLGILEIVSETPNTLNGVNATKLDDVMPYIVSAVVRSKIEEENLIDAVIQHECTTVHESVLWKFKDEARKFIQERLEGREPAFGEIRFDNVSPLYGQVDIRESSTARNAAIQKDLMIHLSKILDILMLVAEGTGLPVYEELIFRVNKHLDEIKEYLHTNSEQGIFKFVQEEINPVFDHIKTLDPKYRVAVESYEADMDPATGSYYDHRRNYDQSVSKINKTLTGLLDHRQRDAQSMFPHYFERYKTDGVEHNMYIGDSLAENQNYNPLYLANLKLWQLQVLVEMENAHYNLKGQLPVPLDVASLILVYNTSLSIRFRQDEKRFDVDGTYNARYEVIKKRIDKSLIKGTRERLTQAGKLSIIYSQKEDEVEYLRYITYLKSKGFFTNNIEIVELEGLQGVAGLKAIRAEILYRKDGEDRTREKELYTYDDLMQELEG</sequence>
<dbReference type="AlphaFoldDB" id="A0A1I6G9B9"/>
<name>A0A1I6G9B9_9FLAO</name>
<dbReference type="STRING" id="400055.SAMN04490243_1437"/>
<protein>
    <recommendedName>
        <fullName evidence="3">GAF domain-containing protein</fullName>
    </recommendedName>
</protein>
<proteinExistence type="predicted"/>
<organism evidence="1 2">
    <name type="scientific">Robiginitalea myxolifaciens</name>
    <dbReference type="NCBI Taxonomy" id="400055"/>
    <lineage>
        <taxon>Bacteria</taxon>
        <taxon>Pseudomonadati</taxon>
        <taxon>Bacteroidota</taxon>
        <taxon>Flavobacteriia</taxon>
        <taxon>Flavobacteriales</taxon>
        <taxon>Flavobacteriaceae</taxon>
        <taxon>Robiginitalea</taxon>
    </lineage>
</organism>
<gene>
    <name evidence="1" type="ORF">SAMN04490243_1437</name>
</gene>
<evidence type="ECO:0000313" key="2">
    <source>
        <dbReference type="Proteomes" id="UP000199534"/>
    </source>
</evidence>
<reference evidence="1 2" key="1">
    <citation type="submission" date="2016-10" db="EMBL/GenBank/DDBJ databases">
        <authorList>
            <person name="de Groot N.N."/>
        </authorList>
    </citation>
    <scope>NUCLEOTIDE SEQUENCE [LARGE SCALE GENOMIC DNA]</scope>
    <source>
        <strain evidence="1 2">DSM 21019</strain>
    </source>
</reference>
<evidence type="ECO:0008006" key="3">
    <source>
        <dbReference type="Google" id="ProtNLM"/>
    </source>
</evidence>
<dbReference type="Proteomes" id="UP000199534">
    <property type="component" value="Unassembled WGS sequence"/>
</dbReference>
<keyword evidence="2" id="KW-1185">Reference proteome</keyword>
<accession>A0A1I6G9B9</accession>